<gene>
    <name evidence="1" type="ORF">JOC74_003085</name>
</gene>
<accession>A0ABS4CYX7</accession>
<sequence length="64" mass="6787">MKKMIASVFCPAKYKAAAAAPKITSFKRIPIGTETGIVAFGDTNIPQKMATSNGVPIPNDQFDS</sequence>
<reference evidence="1 2" key="1">
    <citation type="submission" date="2021-01" db="EMBL/GenBank/DDBJ databases">
        <title>Genomic Encyclopedia of Type Strains, Phase IV (KMG-IV): sequencing the most valuable type-strain genomes for metagenomic binning, comparative biology and taxonomic classification.</title>
        <authorList>
            <person name="Goeker M."/>
        </authorList>
    </citation>
    <scope>NUCLEOTIDE SEQUENCE [LARGE SCALE GENOMIC DNA]</scope>
    <source>
        <strain evidence="1 2">DSM 103394</strain>
    </source>
</reference>
<protein>
    <submittedName>
        <fullName evidence="1">Uncharacterized protein</fullName>
    </submittedName>
</protein>
<comment type="caution">
    <text evidence="1">The sequence shown here is derived from an EMBL/GenBank/DDBJ whole genome shotgun (WGS) entry which is preliminary data.</text>
</comment>
<organism evidence="1 2">
    <name type="scientific">Bacillus capparidis</name>
    <dbReference type="NCBI Taxonomy" id="1840411"/>
    <lineage>
        <taxon>Bacteria</taxon>
        <taxon>Bacillati</taxon>
        <taxon>Bacillota</taxon>
        <taxon>Bacilli</taxon>
        <taxon>Bacillales</taxon>
        <taxon>Bacillaceae</taxon>
        <taxon>Bacillus</taxon>
    </lineage>
</organism>
<dbReference type="EMBL" id="JAFDST010000003">
    <property type="protein sequence ID" value="MBP1082582.1"/>
    <property type="molecule type" value="Genomic_DNA"/>
</dbReference>
<proteinExistence type="predicted"/>
<name>A0ABS4CYX7_9BACI</name>
<evidence type="ECO:0000313" key="1">
    <source>
        <dbReference type="EMBL" id="MBP1082582.1"/>
    </source>
</evidence>
<keyword evidence="2" id="KW-1185">Reference proteome</keyword>
<dbReference type="Proteomes" id="UP000674416">
    <property type="component" value="Unassembled WGS sequence"/>
</dbReference>
<evidence type="ECO:0000313" key="2">
    <source>
        <dbReference type="Proteomes" id="UP000674416"/>
    </source>
</evidence>